<keyword evidence="3" id="KW-0808">Transferase</keyword>
<comment type="pathway">
    <text evidence="1">Glycan biosynthesis; starch biosynthesis.</text>
</comment>
<dbReference type="Pfam" id="PF08323">
    <property type="entry name" value="Glyco_transf_5"/>
    <property type="match status" value="1"/>
</dbReference>
<evidence type="ECO:0000256" key="3">
    <source>
        <dbReference type="ARBA" id="ARBA00022679"/>
    </source>
</evidence>
<reference evidence="7 8" key="1">
    <citation type="journal article" date="2017" name="Mol. Biol. Evol.">
        <title>The 4-celled Tetrabaena socialis nuclear genome reveals the essential components for genetic control of cell number at the origin of multicellularity in the volvocine lineage.</title>
        <authorList>
            <person name="Featherston J."/>
            <person name="Arakaki Y."/>
            <person name="Hanschen E.R."/>
            <person name="Ferris P.J."/>
            <person name="Michod R.E."/>
            <person name="Olson B.J.S.C."/>
            <person name="Nozaki H."/>
            <person name="Durand P.M."/>
        </authorList>
    </citation>
    <scope>NUCLEOTIDE SEQUENCE [LARGE SCALE GENOMIC DNA]</scope>
    <source>
        <strain evidence="7 8">NIES-571</strain>
    </source>
</reference>
<evidence type="ECO:0000256" key="1">
    <source>
        <dbReference type="ARBA" id="ARBA00004727"/>
    </source>
</evidence>
<dbReference type="EMBL" id="PGGS01000671">
    <property type="protein sequence ID" value="PNH02354.1"/>
    <property type="molecule type" value="Genomic_DNA"/>
</dbReference>
<comment type="caution">
    <text evidence="7">The sequence shown here is derived from an EMBL/GenBank/DDBJ whole genome shotgun (WGS) entry which is preliminary data.</text>
</comment>
<feature type="domain" description="Starch synthase catalytic" evidence="6">
    <location>
        <begin position="89"/>
        <end position="243"/>
    </location>
</feature>
<name>A0A2J7ZQ05_9CHLO</name>
<dbReference type="AlphaFoldDB" id="A0A2J7ZQ05"/>
<sequence>MLKSSRLATRHQAGGKVLLSRRPLAVPTLHGSAIRSVVSPVAVARVAVAAPVNADVPGIETTHDENVHGTAGAVQVERPGLKRATELRNISFVTSEVAPWSKTGGLADVLGSLPFALAERGHRVMVVAPRYAPYAGAVDTGARVTLLGNAEVGFFHQQIRGVDFVFVDHPSFPRPGGLYSDENGVYGDNQPPVPTSKYGEDIMFMANDWHASLLPVYLAAKYRPNGVYMNARCIIAIHNLCHQVGRAMCACQGRPNKTAGCRKATPAEGAGPRCSMAPATLH</sequence>
<dbReference type="InterPro" id="IPR013534">
    <property type="entry name" value="Starch_synth_cat_dom"/>
</dbReference>
<gene>
    <name evidence="7" type="ORF">TSOC_011679</name>
</gene>
<keyword evidence="4" id="KW-0750">Starch biosynthesis</keyword>
<feature type="region of interest" description="Disordered" evidence="5">
    <location>
        <begin position="260"/>
        <end position="282"/>
    </location>
</feature>
<dbReference type="Proteomes" id="UP000236333">
    <property type="component" value="Unassembled WGS sequence"/>
</dbReference>
<keyword evidence="2" id="KW-0328">Glycosyltransferase</keyword>
<dbReference type="GO" id="GO:0019252">
    <property type="term" value="P:starch biosynthetic process"/>
    <property type="evidence" value="ECO:0007669"/>
    <property type="project" value="UniProtKB-UniPathway"/>
</dbReference>
<proteinExistence type="predicted"/>
<dbReference type="GO" id="GO:0016757">
    <property type="term" value="F:glycosyltransferase activity"/>
    <property type="evidence" value="ECO:0007669"/>
    <property type="project" value="UniProtKB-KW"/>
</dbReference>
<evidence type="ECO:0000313" key="8">
    <source>
        <dbReference type="Proteomes" id="UP000236333"/>
    </source>
</evidence>
<dbReference type="SUPFAM" id="SSF53756">
    <property type="entry name" value="UDP-Glycosyltransferase/glycogen phosphorylase"/>
    <property type="match status" value="1"/>
</dbReference>
<evidence type="ECO:0000259" key="6">
    <source>
        <dbReference type="Pfam" id="PF08323"/>
    </source>
</evidence>
<accession>A0A2J7ZQ05</accession>
<evidence type="ECO:0000256" key="4">
    <source>
        <dbReference type="ARBA" id="ARBA00022922"/>
    </source>
</evidence>
<dbReference type="Gene3D" id="3.40.50.2000">
    <property type="entry name" value="Glycogen Phosphorylase B"/>
    <property type="match status" value="1"/>
</dbReference>
<dbReference type="UniPathway" id="UPA00152"/>
<keyword evidence="8" id="KW-1185">Reference proteome</keyword>
<dbReference type="OrthoDB" id="512920at2759"/>
<protein>
    <submittedName>
        <fullName evidence="7">Starch synthase 1, chloroplastic/amyloplastic</fullName>
    </submittedName>
</protein>
<evidence type="ECO:0000313" key="7">
    <source>
        <dbReference type="EMBL" id="PNH02354.1"/>
    </source>
</evidence>
<dbReference type="PANTHER" id="PTHR45825">
    <property type="entry name" value="GRANULE-BOUND STARCH SYNTHASE 1, CHLOROPLASTIC/AMYLOPLASTIC"/>
    <property type="match status" value="1"/>
</dbReference>
<dbReference type="PANTHER" id="PTHR45825:SF2">
    <property type="entry name" value="STARCH SYNTHASE 2, CHLOROPLASTIC_AMYLOPLASTIC"/>
    <property type="match status" value="1"/>
</dbReference>
<evidence type="ECO:0000256" key="2">
    <source>
        <dbReference type="ARBA" id="ARBA00022676"/>
    </source>
</evidence>
<evidence type="ECO:0000256" key="5">
    <source>
        <dbReference type="SAM" id="MobiDB-lite"/>
    </source>
</evidence>
<organism evidence="7 8">
    <name type="scientific">Tetrabaena socialis</name>
    <dbReference type="NCBI Taxonomy" id="47790"/>
    <lineage>
        <taxon>Eukaryota</taxon>
        <taxon>Viridiplantae</taxon>
        <taxon>Chlorophyta</taxon>
        <taxon>core chlorophytes</taxon>
        <taxon>Chlorophyceae</taxon>
        <taxon>CS clade</taxon>
        <taxon>Chlamydomonadales</taxon>
        <taxon>Tetrabaenaceae</taxon>
        <taxon>Tetrabaena</taxon>
    </lineage>
</organism>